<comment type="caution">
    <text evidence="2">The sequence shown here is derived from an EMBL/GenBank/DDBJ whole genome shotgun (WGS) entry which is preliminary data.</text>
</comment>
<feature type="compositionally biased region" description="Basic and acidic residues" evidence="1">
    <location>
        <begin position="113"/>
        <end position="146"/>
    </location>
</feature>
<reference evidence="2 3" key="1">
    <citation type="submission" date="2019-03" db="EMBL/GenBank/DDBJ databases">
        <title>First draft genome of Liparis tanakae, snailfish: a comprehensive survey of snailfish specific genes.</title>
        <authorList>
            <person name="Kim W."/>
            <person name="Song I."/>
            <person name="Jeong J.-H."/>
            <person name="Kim D."/>
            <person name="Kim S."/>
            <person name="Ryu S."/>
            <person name="Song J.Y."/>
            <person name="Lee S.K."/>
        </authorList>
    </citation>
    <scope>NUCLEOTIDE SEQUENCE [LARGE SCALE GENOMIC DNA]</scope>
    <source>
        <tissue evidence="2">Muscle</tissue>
    </source>
</reference>
<accession>A0A4Z2FZ82</accession>
<sequence length="163" mass="17144">MKPAETWALSKQWTPAWHGRLAHAVEPGGLSLGGTGGARAGSRSAGGALPVIPGGQTQEKEAGPSMQRPSLQGLGLQSSTSTWHRSPLNPSGHTHRYSPLPAGRPALVTQDAPFRHSQESTDTCRRRGEKQVSRPAGERDAPRGPDTRANSGAEPSGSRACSW</sequence>
<dbReference type="EMBL" id="SRLO01000805">
    <property type="protein sequence ID" value="TNN46155.1"/>
    <property type="molecule type" value="Genomic_DNA"/>
</dbReference>
<protein>
    <submittedName>
        <fullName evidence="2">Uncharacterized protein</fullName>
    </submittedName>
</protein>
<keyword evidence="3" id="KW-1185">Reference proteome</keyword>
<name>A0A4Z2FZ82_9TELE</name>
<feature type="compositionally biased region" description="Low complexity" evidence="1">
    <location>
        <begin position="40"/>
        <end position="49"/>
    </location>
</feature>
<feature type="region of interest" description="Disordered" evidence="1">
    <location>
        <begin position="31"/>
        <end position="163"/>
    </location>
</feature>
<feature type="compositionally biased region" description="Low complexity" evidence="1">
    <location>
        <begin position="70"/>
        <end position="82"/>
    </location>
</feature>
<dbReference type="Proteomes" id="UP000314294">
    <property type="component" value="Unassembled WGS sequence"/>
</dbReference>
<gene>
    <name evidence="2" type="ORF">EYF80_043660</name>
</gene>
<proteinExistence type="predicted"/>
<organism evidence="2 3">
    <name type="scientific">Liparis tanakae</name>
    <name type="common">Tanaka's snailfish</name>
    <dbReference type="NCBI Taxonomy" id="230148"/>
    <lineage>
        <taxon>Eukaryota</taxon>
        <taxon>Metazoa</taxon>
        <taxon>Chordata</taxon>
        <taxon>Craniata</taxon>
        <taxon>Vertebrata</taxon>
        <taxon>Euteleostomi</taxon>
        <taxon>Actinopterygii</taxon>
        <taxon>Neopterygii</taxon>
        <taxon>Teleostei</taxon>
        <taxon>Neoteleostei</taxon>
        <taxon>Acanthomorphata</taxon>
        <taxon>Eupercaria</taxon>
        <taxon>Perciformes</taxon>
        <taxon>Cottioidei</taxon>
        <taxon>Cottales</taxon>
        <taxon>Liparidae</taxon>
        <taxon>Liparis</taxon>
    </lineage>
</organism>
<evidence type="ECO:0000313" key="3">
    <source>
        <dbReference type="Proteomes" id="UP000314294"/>
    </source>
</evidence>
<evidence type="ECO:0000256" key="1">
    <source>
        <dbReference type="SAM" id="MobiDB-lite"/>
    </source>
</evidence>
<evidence type="ECO:0000313" key="2">
    <source>
        <dbReference type="EMBL" id="TNN46155.1"/>
    </source>
</evidence>
<dbReference type="AlphaFoldDB" id="A0A4Z2FZ82"/>